<dbReference type="Proteomes" id="UP000298416">
    <property type="component" value="Unassembled WGS sequence"/>
</dbReference>
<proteinExistence type="inferred from homology"/>
<evidence type="ECO:0000313" key="4">
    <source>
        <dbReference type="Proteomes" id="UP000298416"/>
    </source>
</evidence>
<gene>
    <name evidence="3" type="ORF">SASPL_148627</name>
</gene>
<organism evidence="3">
    <name type="scientific">Salvia splendens</name>
    <name type="common">Scarlet sage</name>
    <dbReference type="NCBI Taxonomy" id="180675"/>
    <lineage>
        <taxon>Eukaryota</taxon>
        <taxon>Viridiplantae</taxon>
        <taxon>Streptophyta</taxon>
        <taxon>Embryophyta</taxon>
        <taxon>Tracheophyta</taxon>
        <taxon>Spermatophyta</taxon>
        <taxon>Magnoliopsida</taxon>
        <taxon>eudicotyledons</taxon>
        <taxon>Gunneridae</taxon>
        <taxon>Pentapetalae</taxon>
        <taxon>asterids</taxon>
        <taxon>lamiids</taxon>
        <taxon>Lamiales</taxon>
        <taxon>Lamiaceae</taxon>
        <taxon>Nepetoideae</taxon>
        <taxon>Mentheae</taxon>
        <taxon>Salviinae</taxon>
        <taxon>Salvia</taxon>
        <taxon>Salvia subgen. Calosphace</taxon>
        <taxon>core Calosphace</taxon>
    </lineage>
</organism>
<feature type="transmembrane region" description="Helical" evidence="2">
    <location>
        <begin position="80"/>
        <end position="99"/>
    </location>
</feature>
<reference evidence="3" key="2">
    <citation type="submission" date="2020-08" db="EMBL/GenBank/DDBJ databases">
        <title>Plant Genome Project.</title>
        <authorList>
            <person name="Zhang R.-G."/>
        </authorList>
    </citation>
    <scope>NUCLEOTIDE SEQUENCE</scope>
    <source>
        <strain evidence="3">Huo1</strain>
        <tissue evidence="3">Leaf</tissue>
    </source>
</reference>
<dbReference type="AlphaFoldDB" id="A0A8X8Z3J7"/>
<keyword evidence="2" id="KW-0812">Transmembrane</keyword>
<protein>
    <submittedName>
        <fullName evidence="3">Uncharacterized protein</fullName>
    </submittedName>
</protein>
<accession>A0A8X8Z3J7</accession>
<dbReference type="InterPro" id="IPR045136">
    <property type="entry name" value="Iah1-like"/>
</dbReference>
<name>A0A8X8Z3J7_SALSN</name>
<dbReference type="InterPro" id="IPR001087">
    <property type="entry name" value="GDSL"/>
</dbReference>
<comment type="caution">
    <text evidence="3">The sequence shown here is derived from an EMBL/GenBank/DDBJ whole genome shotgun (WGS) entry which is preliminary data.</text>
</comment>
<comment type="similarity">
    <text evidence="1">Belongs to the 'GDSL' lipolytic enzyme family.</text>
</comment>
<dbReference type="GO" id="GO:0016788">
    <property type="term" value="F:hydrolase activity, acting on ester bonds"/>
    <property type="evidence" value="ECO:0007669"/>
    <property type="project" value="InterPro"/>
</dbReference>
<dbReference type="InterPro" id="IPR036514">
    <property type="entry name" value="SGNH_hydro_sf"/>
</dbReference>
<reference evidence="3" key="1">
    <citation type="submission" date="2018-01" db="EMBL/GenBank/DDBJ databases">
        <authorList>
            <person name="Mao J.F."/>
        </authorList>
    </citation>
    <scope>NUCLEOTIDE SEQUENCE</scope>
    <source>
        <strain evidence="3">Huo1</strain>
        <tissue evidence="3">Leaf</tissue>
    </source>
</reference>
<keyword evidence="2" id="KW-0472">Membrane</keyword>
<dbReference type="PANTHER" id="PTHR14209">
    <property type="entry name" value="ISOAMYL ACETATE-HYDROLYZING ESTERASE 1"/>
    <property type="match status" value="1"/>
</dbReference>
<dbReference type="SUPFAM" id="SSF52266">
    <property type="entry name" value="SGNH hydrolase"/>
    <property type="match status" value="2"/>
</dbReference>
<dbReference type="Gene3D" id="3.40.50.1110">
    <property type="entry name" value="SGNH hydrolase"/>
    <property type="match status" value="2"/>
</dbReference>
<evidence type="ECO:0000256" key="1">
    <source>
        <dbReference type="ARBA" id="ARBA00008668"/>
    </source>
</evidence>
<evidence type="ECO:0000256" key="2">
    <source>
        <dbReference type="SAM" id="Phobius"/>
    </source>
</evidence>
<evidence type="ECO:0000313" key="3">
    <source>
        <dbReference type="EMBL" id="KAG6390882.1"/>
    </source>
</evidence>
<keyword evidence="2" id="KW-1133">Transmembrane helix</keyword>
<dbReference type="PANTHER" id="PTHR14209:SF36">
    <property type="entry name" value="GDSL-LIKE LIPASE_ACYLHYDROLASE FAMILY PROTEIN, EXPRESSED"/>
    <property type="match status" value="1"/>
</dbReference>
<sequence>MRPQIVLFGDSITQQSFRSGGWGASVADTYSRKVDVVLRGYGGYNTRWALFLLNHLFPLLFDLFLDRLLASAEWYLKRLLLQRLLFFSGLMMLLFWRALEKGSMYLWKKQGKLEKNGSANQGIFPTFCASIVPPKRLLCSVLLKSRPERAWVAGRKGRDRHRPNAVGSCEIRGATQQTYKRDTNIIFIRLFWRPDSWVSRPVAPSPRDPGSPLIAPGRPATLTTLVVLITPPPIDLDGRREYARSMYDDKASKVADRTNEVTGTYAEQCVAIAKELGLPSINLWSKMQETNGWQRTFLRLVIESIPFRARLSNSQKLYIMFLQQAGDSLSENVVFGELVKILDEAGFSDLPYDFPQHSEIDEENPASSFAQVCAA</sequence>
<keyword evidence="4" id="KW-1185">Reference proteome</keyword>
<dbReference type="Pfam" id="PF00657">
    <property type="entry name" value="Lipase_GDSL"/>
    <property type="match status" value="1"/>
</dbReference>
<feature type="transmembrane region" description="Helical" evidence="2">
    <location>
        <begin position="48"/>
        <end position="65"/>
    </location>
</feature>
<dbReference type="EMBL" id="PNBA02000019">
    <property type="protein sequence ID" value="KAG6390882.1"/>
    <property type="molecule type" value="Genomic_DNA"/>
</dbReference>